<evidence type="ECO:0000313" key="1">
    <source>
        <dbReference type="EMBL" id="KAA1256770.1"/>
    </source>
</evidence>
<dbReference type="EMBL" id="VRLW01000026">
    <property type="protein sequence ID" value="KAA1256770.1"/>
    <property type="molecule type" value="Genomic_DNA"/>
</dbReference>
<accession>A0A5B1CB15</accession>
<protein>
    <submittedName>
        <fullName evidence="1">Uncharacterized protein</fullName>
    </submittedName>
</protein>
<keyword evidence="2" id="KW-1185">Reference proteome</keyword>
<name>A0A5B1CB15_9BACT</name>
<gene>
    <name evidence="1" type="ORF">LF1_59370</name>
</gene>
<reference evidence="1 2" key="1">
    <citation type="submission" date="2019-08" db="EMBL/GenBank/DDBJ databases">
        <title>Deep-cultivation of Planctomycetes and their phenomic and genomic characterization uncovers novel biology.</title>
        <authorList>
            <person name="Wiegand S."/>
            <person name="Jogler M."/>
            <person name="Boedeker C."/>
            <person name="Pinto D."/>
            <person name="Vollmers J."/>
            <person name="Rivas-Marin E."/>
            <person name="Kohn T."/>
            <person name="Peeters S.H."/>
            <person name="Heuer A."/>
            <person name="Rast P."/>
            <person name="Oberbeckmann S."/>
            <person name="Bunk B."/>
            <person name="Jeske O."/>
            <person name="Meyerdierks A."/>
            <person name="Storesund J.E."/>
            <person name="Kallscheuer N."/>
            <person name="Luecker S."/>
            <person name="Lage O.M."/>
            <person name="Pohl T."/>
            <person name="Merkel B.J."/>
            <person name="Hornburger P."/>
            <person name="Mueller R.-W."/>
            <person name="Bruemmer F."/>
            <person name="Labrenz M."/>
            <person name="Spormann A.M."/>
            <person name="Op Den Camp H."/>
            <person name="Overmann J."/>
            <person name="Amann R."/>
            <person name="Jetten M.S.M."/>
            <person name="Mascher T."/>
            <person name="Medema M.H."/>
            <person name="Devos D.P."/>
            <person name="Kaster A.-K."/>
            <person name="Ovreas L."/>
            <person name="Rohde M."/>
            <person name="Galperin M.Y."/>
            <person name="Jogler C."/>
        </authorList>
    </citation>
    <scope>NUCLEOTIDE SEQUENCE [LARGE SCALE GENOMIC DNA]</scope>
    <source>
        <strain evidence="1 2">LF1</strain>
    </source>
</reference>
<organism evidence="1 2">
    <name type="scientific">Rubripirellula obstinata</name>
    <dbReference type="NCBI Taxonomy" id="406547"/>
    <lineage>
        <taxon>Bacteria</taxon>
        <taxon>Pseudomonadati</taxon>
        <taxon>Planctomycetota</taxon>
        <taxon>Planctomycetia</taxon>
        <taxon>Pirellulales</taxon>
        <taxon>Pirellulaceae</taxon>
        <taxon>Rubripirellula</taxon>
    </lineage>
</organism>
<dbReference type="Proteomes" id="UP000322699">
    <property type="component" value="Unassembled WGS sequence"/>
</dbReference>
<dbReference type="AlphaFoldDB" id="A0A5B1CB15"/>
<dbReference type="RefSeq" id="WP_149753763.1">
    <property type="nucleotide sequence ID" value="NZ_VRLW01000026.1"/>
</dbReference>
<evidence type="ECO:0000313" key="2">
    <source>
        <dbReference type="Proteomes" id="UP000322699"/>
    </source>
</evidence>
<proteinExistence type="predicted"/>
<sequence length="150" mass="16421">MIPTVIRRSSHYDNTTLTLSLNDITVFTIGTQLDETIHILLRSGTFTGDVDLPDLRFNTGLGHPALDGDICVDENGGMMIAVRLPDLDGKPGTFVLGDRTFNLVAGRCFLLTKDYQAINCHTTYSKMPIAMLVITIDTPEPIPVTIADNK</sequence>
<comment type="caution">
    <text evidence="1">The sequence shown here is derived from an EMBL/GenBank/DDBJ whole genome shotgun (WGS) entry which is preliminary data.</text>
</comment>